<dbReference type="GO" id="GO:0005524">
    <property type="term" value="F:ATP binding"/>
    <property type="evidence" value="ECO:0007669"/>
    <property type="project" value="UniProtKB-UniRule"/>
</dbReference>
<dbReference type="AlphaFoldDB" id="A0AAN4UC43"/>
<dbReference type="SUPFAM" id="SSF56719">
    <property type="entry name" value="Type II DNA topoisomerase"/>
    <property type="match status" value="1"/>
</dbReference>
<dbReference type="InterPro" id="IPR050220">
    <property type="entry name" value="Type_II_DNA_Topoisomerases"/>
</dbReference>
<dbReference type="EC" id="5.6.2.2" evidence="9"/>
<dbReference type="Gene3D" id="3.30.1360.40">
    <property type="match status" value="1"/>
</dbReference>
<dbReference type="EMBL" id="BKBQ01000023">
    <property type="protein sequence ID" value="GEQ54704.1"/>
    <property type="molecule type" value="Genomic_DNA"/>
</dbReference>
<keyword evidence="4 9" id="KW-0547">Nucleotide-binding</keyword>
<dbReference type="CDD" id="cd00187">
    <property type="entry name" value="TOP4c"/>
    <property type="match status" value="1"/>
</dbReference>
<comment type="miscellaneous">
    <text evidence="9">Few gyrases are as efficient as E.coli at forming negative supercoils. Not all organisms have 2 type II topoisomerases; in organisms with a single type II topoisomerase this enzyme also has to decatenate newly replicated chromosomes.</text>
</comment>
<keyword evidence="3 9" id="KW-0963">Cytoplasm</keyword>
<dbReference type="FunFam" id="1.10.268.10:FF:000001">
    <property type="entry name" value="DNA gyrase subunit A"/>
    <property type="match status" value="1"/>
</dbReference>
<dbReference type="HAMAP" id="MF_01897">
    <property type="entry name" value="GyrA"/>
    <property type="match status" value="1"/>
</dbReference>
<dbReference type="FunFam" id="2.120.10.90:FF:000004">
    <property type="entry name" value="DNA gyrase subunit A"/>
    <property type="match status" value="1"/>
</dbReference>
<dbReference type="PANTHER" id="PTHR43493">
    <property type="entry name" value="DNA GYRASE/TOPOISOMERASE SUBUNIT A"/>
    <property type="match status" value="1"/>
</dbReference>
<protein>
    <recommendedName>
        <fullName evidence="9">DNA gyrase subunit A</fullName>
        <ecNumber evidence="9">5.6.2.2</ecNumber>
    </recommendedName>
</protein>
<dbReference type="FunFam" id="3.90.199.10:FF:000001">
    <property type="entry name" value="DNA gyrase subunit A"/>
    <property type="match status" value="1"/>
</dbReference>
<evidence type="ECO:0000256" key="1">
    <source>
        <dbReference type="ARBA" id="ARBA00000185"/>
    </source>
</evidence>
<evidence type="ECO:0000256" key="10">
    <source>
        <dbReference type="PROSITE-ProRule" id="PRU01384"/>
    </source>
</evidence>
<dbReference type="InterPro" id="IPR035516">
    <property type="entry name" value="Gyrase/topoIV_suA_C"/>
</dbReference>
<evidence type="ECO:0000313" key="14">
    <source>
        <dbReference type="Proteomes" id="UP000886597"/>
    </source>
</evidence>
<keyword evidence="6 9" id="KW-0799">Topoisomerase</keyword>
<evidence type="ECO:0000259" key="11">
    <source>
        <dbReference type="PROSITE" id="PS52040"/>
    </source>
</evidence>
<comment type="subcellular location">
    <subcellularLocation>
        <location evidence="9">Cytoplasm</location>
    </subcellularLocation>
</comment>
<dbReference type="GO" id="GO:0005737">
    <property type="term" value="C:cytoplasm"/>
    <property type="evidence" value="ECO:0007669"/>
    <property type="project" value="UniProtKB-SubCell"/>
</dbReference>
<evidence type="ECO:0000256" key="9">
    <source>
        <dbReference type="HAMAP-Rule" id="MF_01897"/>
    </source>
</evidence>
<dbReference type="FunFam" id="3.30.1360.40:FF:000002">
    <property type="entry name" value="DNA gyrase subunit A"/>
    <property type="match status" value="1"/>
</dbReference>
<evidence type="ECO:0000313" key="13">
    <source>
        <dbReference type="EMBL" id="GEQ54704.1"/>
    </source>
</evidence>
<evidence type="ECO:0000313" key="15">
    <source>
        <dbReference type="Proteomes" id="UP000886607"/>
    </source>
</evidence>
<evidence type="ECO:0000256" key="8">
    <source>
        <dbReference type="ARBA" id="ARBA00023235"/>
    </source>
</evidence>
<reference evidence="13" key="1">
    <citation type="submission" date="2019-08" db="EMBL/GenBank/DDBJ databases">
        <authorList>
            <person name="Ishikawa M."/>
            <person name="Suzuki T."/>
            <person name="Matsutani M."/>
        </authorList>
    </citation>
    <scope>NUCLEOTIDE SEQUENCE</scope>
    <source>
        <strain evidence="13">7C1</strain>
        <strain evidence="12">8C4</strain>
    </source>
</reference>
<evidence type="ECO:0000256" key="4">
    <source>
        <dbReference type="ARBA" id="ARBA00022741"/>
    </source>
</evidence>
<reference evidence="13" key="2">
    <citation type="journal article" date="2020" name="Int. Dairy J.">
        <title>Lactic acid bacterial diversity in Brie cheese focusing on salt concentration and pH of isolation medium and characterisation of halophilic and alkaliphilic lactic acid bacterial isolates.</title>
        <authorList>
            <person name="Unno R."/>
            <person name="Matsutani M."/>
            <person name="Suzuki T."/>
            <person name="Kodama K."/>
            <person name="Matsushita H."/>
            <person name="Yamasato K."/>
            <person name="Koizumi Y."/>
            <person name="Ishikawa M."/>
        </authorList>
    </citation>
    <scope>NUCLEOTIDE SEQUENCE</scope>
    <source>
        <strain evidence="13">7C1</strain>
        <strain evidence="12">8C4</strain>
    </source>
</reference>
<comment type="similarity">
    <text evidence="2 9">Belongs to the type II topoisomerase GyrA/ParC subunit family.</text>
</comment>
<dbReference type="GO" id="GO:0006261">
    <property type="term" value="P:DNA-templated DNA replication"/>
    <property type="evidence" value="ECO:0007669"/>
    <property type="project" value="UniProtKB-UniRule"/>
</dbReference>
<dbReference type="NCBIfam" id="NF004044">
    <property type="entry name" value="PRK05561.1"/>
    <property type="match status" value="1"/>
</dbReference>
<dbReference type="Gene3D" id="1.10.268.10">
    <property type="entry name" value="Topoisomerase, domain 3"/>
    <property type="match status" value="1"/>
</dbReference>
<comment type="catalytic activity">
    <reaction evidence="1 9 10">
        <text>ATP-dependent breakage, passage and rejoining of double-stranded DNA.</text>
        <dbReference type="EC" id="5.6.2.2"/>
    </reaction>
</comment>
<keyword evidence="15" id="KW-1185">Reference proteome</keyword>
<dbReference type="InterPro" id="IPR013760">
    <property type="entry name" value="Topo_IIA-like_dom_sf"/>
</dbReference>
<dbReference type="InterPro" id="IPR013757">
    <property type="entry name" value="Topo_IIA_A_a_sf"/>
</dbReference>
<dbReference type="Proteomes" id="UP000886597">
    <property type="component" value="Unassembled WGS sequence"/>
</dbReference>
<dbReference type="SUPFAM" id="SSF101904">
    <property type="entry name" value="GyrA/ParC C-terminal domain-like"/>
    <property type="match status" value="1"/>
</dbReference>
<keyword evidence="5 9" id="KW-0067">ATP-binding</keyword>
<gene>
    <name evidence="9 13" type="primary">gyrA</name>
    <name evidence="12" type="ORF">TK11N_15740</name>
    <name evidence="13" type="ORF">TK2N_15480</name>
</gene>
<organism evidence="13 14">
    <name type="scientific">Tetragenococcus koreensis</name>
    <dbReference type="NCBI Taxonomy" id="290335"/>
    <lineage>
        <taxon>Bacteria</taxon>
        <taxon>Bacillati</taxon>
        <taxon>Bacillota</taxon>
        <taxon>Bacilli</taxon>
        <taxon>Lactobacillales</taxon>
        <taxon>Enterococcaceae</taxon>
        <taxon>Tetragenococcus</taxon>
    </lineage>
</organism>
<keyword evidence="8 9" id="KW-0413">Isomerase</keyword>
<dbReference type="Gene3D" id="2.120.10.90">
    <property type="entry name" value="DNA gyrase/topoisomerase IV, subunit A, C-terminal"/>
    <property type="match status" value="1"/>
</dbReference>
<evidence type="ECO:0000256" key="2">
    <source>
        <dbReference type="ARBA" id="ARBA00008263"/>
    </source>
</evidence>
<dbReference type="EMBL" id="BKBO01000024">
    <property type="protein sequence ID" value="GEQ49722.1"/>
    <property type="molecule type" value="Genomic_DNA"/>
</dbReference>
<evidence type="ECO:0000256" key="3">
    <source>
        <dbReference type="ARBA" id="ARBA00022490"/>
    </source>
</evidence>
<dbReference type="GO" id="GO:0005694">
    <property type="term" value="C:chromosome"/>
    <property type="evidence" value="ECO:0007669"/>
    <property type="project" value="InterPro"/>
</dbReference>
<dbReference type="GO" id="GO:0034335">
    <property type="term" value="F:DNA negative supercoiling activity"/>
    <property type="evidence" value="ECO:0007669"/>
    <property type="project" value="UniProtKB-ARBA"/>
</dbReference>
<name>A0AAN4UC43_9ENTE</name>
<dbReference type="InterPro" id="IPR006691">
    <property type="entry name" value="GyrA/parC_rep"/>
</dbReference>
<dbReference type="Pfam" id="PF00521">
    <property type="entry name" value="DNA_topoisoIV"/>
    <property type="match status" value="1"/>
</dbReference>
<dbReference type="InterPro" id="IPR002205">
    <property type="entry name" value="Topo_IIA_dom_A"/>
</dbReference>
<dbReference type="PANTHER" id="PTHR43493:SF5">
    <property type="entry name" value="DNA GYRASE SUBUNIT A, CHLOROPLASTIC_MITOCHONDRIAL"/>
    <property type="match status" value="1"/>
</dbReference>
<dbReference type="GO" id="GO:0003677">
    <property type="term" value="F:DNA binding"/>
    <property type="evidence" value="ECO:0007669"/>
    <property type="project" value="UniProtKB-UniRule"/>
</dbReference>
<dbReference type="NCBIfam" id="NF004043">
    <property type="entry name" value="PRK05560.1"/>
    <property type="match status" value="1"/>
</dbReference>
<accession>A0AAN4UC43</accession>
<dbReference type="InterPro" id="IPR013758">
    <property type="entry name" value="Topo_IIA_A/C_ab"/>
</dbReference>
<evidence type="ECO:0000256" key="5">
    <source>
        <dbReference type="ARBA" id="ARBA00022840"/>
    </source>
</evidence>
<dbReference type="InterPro" id="IPR005743">
    <property type="entry name" value="GyrA"/>
</dbReference>
<dbReference type="PROSITE" id="PS52040">
    <property type="entry name" value="TOPO_IIA"/>
    <property type="match status" value="1"/>
</dbReference>
<keyword evidence="7 9" id="KW-0238">DNA-binding</keyword>
<dbReference type="Pfam" id="PF03989">
    <property type="entry name" value="DNA_gyraseA_C"/>
    <property type="match status" value="6"/>
</dbReference>
<evidence type="ECO:0000313" key="12">
    <source>
        <dbReference type="EMBL" id="GEQ49722.1"/>
    </source>
</evidence>
<feature type="short sequence motif" description="GyrA-box" evidence="9">
    <location>
        <begin position="526"/>
        <end position="532"/>
    </location>
</feature>
<evidence type="ECO:0000256" key="6">
    <source>
        <dbReference type="ARBA" id="ARBA00023029"/>
    </source>
</evidence>
<comment type="function">
    <text evidence="9">A type II topoisomerase that negatively supercoils closed circular double-stranded (ds) DNA in an ATP-dependent manner to modulate DNA topology and maintain chromosomes in an underwound state. Negative supercoiling favors strand separation, and DNA replication, transcription, recombination and repair, all of which involve strand separation. Also able to catalyze the interconversion of other topological isomers of dsDNA rings, including catenanes and knotted rings. Type II topoisomerases break and join 2 DNA strands simultaneously in an ATP-dependent manner.</text>
</comment>
<dbReference type="SMART" id="SM00434">
    <property type="entry name" value="TOP4c"/>
    <property type="match status" value="1"/>
</dbReference>
<dbReference type="Gene3D" id="3.90.199.10">
    <property type="entry name" value="Topoisomerase II, domain 5"/>
    <property type="match status" value="1"/>
</dbReference>
<sequence>MRDQENHIHDINLSSEMRGSFIDYAMSVIVARALPDVRDGLKPVHRRILYGMSELGVTPDKPHKKSARIVGDVMGKYHPHGDSAIYESMVRMAQTFSYRYMLVDGHGNFGSVDGDGAAAMRYTEARMSRLSVEMLRDLNKDTVDFIGNYDDTEKEPEVLPARFPNLLVNGTTGIAVGMATNIPPHNLSEVVAAIDRLIENPEVTTNELMEVLPGPDFPTGGLVMGKSGIRRAYETGKGSITVRGKVEVTEMANGKERILVTELPYMVNKAKLIERISELHRDKRIEGITDLRDESSREGMRIVVDIRRDVSASVVLNNLYKMTALQSSFGFNMLAIEKGVPKILNLKRILEDYLEHQKNVITRRASFEKQKAEARAHILEGLRIALDHIDEIIAIIRGSETDGQAKETMMEQFKLSDRQAQAILDMRLRRLTGLERDKIEREYQDLLKQIEDLADILARPERVIEIIQTELHEIEQRFGDKRRTELLVGEVLSLEDEDLIEEEEIVVTLTNNGYIKRAANSEFRTQNRGGRGVQGMGIHDQDFVTTLVSCSTHDNLLFFTNAGKVYKAKGYEVPEYGRTAKGIPVINFLGIDSNERIQTVIALSNETKERKYLFFTTKFGVVKRTSVEAFKNIRSNGLIAIGLKEQDELVNVLSTYGDDVMIIGTHNGYSVTFKEEAVRDMGRTASGVRGIRLRPEDYVIGASVIREDDEVLVITEKGYGKRTAGVQYPVKGRGGKGIKTANITEKNGPLAGLTTVSGNEDIMLITDKGVIIRFHVDDISQTGRATLGVRLMKMEEDSRVVTMATVDAEELEKVEEEPTTEE</sequence>
<evidence type="ECO:0000256" key="7">
    <source>
        <dbReference type="ARBA" id="ARBA00023125"/>
    </source>
</evidence>
<dbReference type="GO" id="GO:0006265">
    <property type="term" value="P:DNA topological change"/>
    <property type="evidence" value="ECO:0007669"/>
    <property type="project" value="UniProtKB-UniRule"/>
</dbReference>
<dbReference type="NCBIfam" id="TIGR01063">
    <property type="entry name" value="gyrA"/>
    <property type="match status" value="1"/>
</dbReference>
<dbReference type="Proteomes" id="UP000886607">
    <property type="component" value="Unassembled WGS sequence"/>
</dbReference>
<dbReference type="GO" id="GO:0009330">
    <property type="term" value="C:DNA topoisomerase type II (double strand cut, ATP-hydrolyzing) complex"/>
    <property type="evidence" value="ECO:0007669"/>
    <property type="project" value="TreeGrafter"/>
</dbReference>
<proteinExistence type="inferred from homology"/>
<feature type="active site" description="O-(5'-phospho-DNA)-tyrosine intermediate" evidence="9 10">
    <location>
        <position position="122"/>
    </location>
</feature>
<comment type="caution">
    <text evidence="13">The sequence shown here is derived from an EMBL/GenBank/DDBJ whole genome shotgun (WGS) entry which is preliminary data.</text>
</comment>
<feature type="domain" description="Topo IIA-type catalytic" evidence="11">
    <location>
        <begin position="34"/>
        <end position="499"/>
    </location>
</feature>
<comment type="subunit">
    <text evidence="9">Heterotetramer, composed of two GyrA and two GyrB chains. In the heterotetramer, GyrA contains the active site tyrosine that forms a transient covalent intermediate with DNA, while GyrB binds cofactors and catalyzes ATP hydrolysis.</text>
</comment>